<protein>
    <submittedName>
        <fullName evidence="2">Cysteine-rich CWC family protein</fullName>
    </submittedName>
</protein>
<accession>A0A8B6XA60</accession>
<evidence type="ECO:0000313" key="1">
    <source>
        <dbReference type="Proteomes" id="UP000675920"/>
    </source>
</evidence>
<sequence>MSDASPTTCPLCHQPNRCGISDFANCWCRALPVPPALLATLPPELRGKACLCRNCIESWLAAHPPAGDEKKAAPGNPG</sequence>
<dbReference type="OrthoDB" id="8912324at2"/>
<keyword evidence="1" id="KW-1185">Reference proteome</keyword>
<organism evidence="1 2">
    <name type="scientific">Derxia gummosa DSM 723</name>
    <dbReference type="NCBI Taxonomy" id="1121388"/>
    <lineage>
        <taxon>Bacteria</taxon>
        <taxon>Pseudomonadati</taxon>
        <taxon>Pseudomonadota</taxon>
        <taxon>Betaproteobacteria</taxon>
        <taxon>Burkholderiales</taxon>
        <taxon>Alcaligenaceae</taxon>
        <taxon>Derxia</taxon>
    </lineage>
</organism>
<name>A0A8B6XA60_9BURK</name>
<proteinExistence type="predicted"/>
<dbReference type="RefSeq" id="WP_084545094.1">
    <property type="nucleotide sequence ID" value="NZ_AXWS01000014.1"/>
</dbReference>
<evidence type="ECO:0000313" key="2">
    <source>
        <dbReference type="RefSeq" id="WP_084545094.1"/>
    </source>
</evidence>
<dbReference type="InterPro" id="IPR032720">
    <property type="entry name" value="Cys_rich_CWC"/>
</dbReference>
<reference evidence="2" key="1">
    <citation type="submission" date="2025-08" db="UniProtKB">
        <authorList>
            <consortium name="RefSeq"/>
        </authorList>
    </citation>
    <scope>IDENTIFICATION</scope>
</reference>
<dbReference type="Pfam" id="PF14375">
    <property type="entry name" value="Cys_rich_CWC"/>
    <property type="match status" value="1"/>
</dbReference>
<dbReference type="Proteomes" id="UP000675920">
    <property type="component" value="Unplaced"/>
</dbReference>
<dbReference type="AlphaFoldDB" id="A0A8B6XA60"/>